<reference evidence="2" key="1">
    <citation type="submission" date="2021-04" db="EMBL/GenBank/DDBJ databases">
        <title>Genome based classification of Actinospica acidithermotolerans sp. nov., an actinobacterium isolated from an Indonesian hot spring.</title>
        <authorList>
            <person name="Kusuma A.B."/>
            <person name="Putra K.E."/>
            <person name="Nafisah S."/>
            <person name="Loh J."/>
            <person name="Nouioui I."/>
            <person name="Goodfellow M."/>
        </authorList>
    </citation>
    <scope>NUCLEOTIDE SEQUENCE</scope>
    <source>
        <strain evidence="2">MGRD01-02</strain>
    </source>
</reference>
<dbReference type="AlphaFoldDB" id="A0A941ED98"/>
<gene>
    <name evidence="2" type="ORF">KDK95_30215</name>
</gene>
<sequence length="168" mass="18297">MSEPDTPNDSRASQHSSSQGRLPDSDKPEAETAMPTCPKCPAGVGDLHADWCTIAWCATDGRQRYGRCDVFHGCHHDPRYDCRTAWTGLYPGFAECRALGWFAVLTPEGWIPVSPGTSGAIEDLNRLMRHAVWNHCSGRYEAAEPQVPPDTPPATGAAADREPPEPPD</sequence>
<feature type="region of interest" description="Disordered" evidence="1">
    <location>
        <begin position="142"/>
        <end position="168"/>
    </location>
</feature>
<dbReference type="RefSeq" id="WP_212521739.1">
    <property type="nucleotide sequence ID" value="NZ_JAGSOH010000144.1"/>
</dbReference>
<dbReference type="EMBL" id="JAGSOH010000144">
    <property type="protein sequence ID" value="MBR7830615.1"/>
    <property type="molecule type" value="Genomic_DNA"/>
</dbReference>
<evidence type="ECO:0000313" key="3">
    <source>
        <dbReference type="Proteomes" id="UP000676325"/>
    </source>
</evidence>
<accession>A0A941ED98</accession>
<name>A0A941ED98_9ACTN</name>
<feature type="region of interest" description="Disordered" evidence="1">
    <location>
        <begin position="1"/>
        <end position="34"/>
    </location>
</feature>
<protein>
    <submittedName>
        <fullName evidence="2">Uncharacterized protein</fullName>
    </submittedName>
</protein>
<keyword evidence="3" id="KW-1185">Reference proteome</keyword>
<feature type="compositionally biased region" description="Basic and acidic residues" evidence="1">
    <location>
        <begin position="159"/>
        <end position="168"/>
    </location>
</feature>
<evidence type="ECO:0000256" key="1">
    <source>
        <dbReference type="SAM" id="MobiDB-lite"/>
    </source>
</evidence>
<proteinExistence type="predicted"/>
<dbReference type="Proteomes" id="UP000676325">
    <property type="component" value="Unassembled WGS sequence"/>
</dbReference>
<comment type="caution">
    <text evidence="2">The sequence shown here is derived from an EMBL/GenBank/DDBJ whole genome shotgun (WGS) entry which is preliminary data.</text>
</comment>
<evidence type="ECO:0000313" key="2">
    <source>
        <dbReference type="EMBL" id="MBR7830615.1"/>
    </source>
</evidence>
<organism evidence="2 3">
    <name type="scientific">Actinospica acidithermotolerans</name>
    <dbReference type="NCBI Taxonomy" id="2828514"/>
    <lineage>
        <taxon>Bacteria</taxon>
        <taxon>Bacillati</taxon>
        <taxon>Actinomycetota</taxon>
        <taxon>Actinomycetes</taxon>
        <taxon>Catenulisporales</taxon>
        <taxon>Actinospicaceae</taxon>
        <taxon>Actinospica</taxon>
    </lineage>
</organism>
<feature type="compositionally biased region" description="Polar residues" evidence="1">
    <location>
        <begin position="1"/>
        <end position="20"/>
    </location>
</feature>